<dbReference type="Gene3D" id="1.10.1220.10">
    <property type="entry name" value="Met repressor-like"/>
    <property type="match status" value="1"/>
</dbReference>
<sequence length="79" mass="9030">MKGHVMATGNLRAGRPSATRAPQSIEDMMSDSSGRTKRIQVNVDADLHRRFKEYAVRNETAMQDLLIKHIHQLLEDEQK</sequence>
<dbReference type="InterPro" id="IPR015354">
    <property type="entry name" value="DNA_partition_ParG"/>
</dbReference>
<keyword evidence="2" id="KW-0614">Plasmid</keyword>
<reference evidence="2" key="1">
    <citation type="submission" date="2023-08" db="EMBL/GenBank/DDBJ databases">
        <title>Isolation and Characterization of Rhodococcus erythropolis MGMM8.</title>
        <authorList>
            <person name="Diabankana R.G.C."/>
            <person name="Afordoanyi D.M."/>
            <person name="Validov S.Z."/>
        </authorList>
    </citation>
    <scope>NUCLEOTIDE SEQUENCE</scope>
    <source>
        <strain evidence="2">MGMM8</strain>
        <plasmid evidence="2">pMGMM8_4</plasmid>
    </source>
</reference>
<feature type="region of interest" description="Disordered" evidence="1">
    <location>
        <begin position="1"/>
        <end position="37"/>
    </location>
</feature>
<protein>
    <submittedName>
        <fullName evidence="2">Plasmid partition protein ParG</fullName>
    </submittedName>
</protein>
<dbReference type="GO" id="GO:0006355">
    <property type="term" value="P:regulation of DNA-templated transcription"/>
    <property type="evidence" value="ECO:0007669"/>
    <property type="project" value="InterPro"/>
</dbReference>
<accession>A0AAX4A0B8</accession>
<dbReference type="InterPro" id="IPR010985">
    <property type="entry name" value="Ribbon_hlx_hlx"/>
</dbReference>
<proteinExistence type="predicted"/>
<name>A0AAX4A0B8_RHOER</name>
<organism evidence="2 3">
    <name type="scientific">Rhodococcus erythropolis</name>
    <name type="common">Arthrobacter picolinophilus</name>
    <dbReference type="NCBI Taxonomy" id="1833"/>
    <lineage>
        <taxon>Bacteria</taxon>
        <taxon>Bacillati</taxon>
        <taxon>Actinomycetota</taxon>
        <taxon>Actinomycetes</taxon>
        <taxon>Mycobacteriales</taxon>
        <taxon>Nocardiaceae</taxon>
        <taxon>Rhodococcus</taxon>
        <taxon>Rhodococcus erythropolis group</taxon>
    </lineage>
</organism>
<evidence type="ECO:0000256" key="1">
    <source>
        <dbReference type="SAM" id="MobiDB-lite"/>
    </source>
</evidence>
<dbReference type="SUPFAM" id="SSF47598">
    <property type="entry name" value="Ribbon-helix-helix"/>
    <property type="match status" value="1"/>
</dbReference>
<dbReference type="EMBL" id="CP133194">
    <property type="protein sequence ID" value="WMN02223.1"/>
    <property type="molecule type" value="Genomic_DNA"/>
</dbReference>
<dbReference type="Proteomes" id="UP001230933">
    <property type="component" value="Plasmid pMGMM8_4"/>
</dbReference>
<dbReference type="InterPro" id="IPR013321">
    <property type="entry name" value="Arc_rbn_hlx_hlx"/>
</dbReference>
<dbReference type="AlphaFoldDB" id="A0AAX4A0B8"/>
<dbReference type="RefSeq" id="WP_080712781.1">
    <property type="nucleotide sequence ID" value="NZ_CP133194.1"/>
</dbReference>
<evidence type="ECO:0000313" key="3">
    <source>
        <dbReference type="Proteomes" id="UP001230933"/>
    </source>
</evidence>
<evidence type="ECO:0000313" key="2">
    <source>
        <dbReference type="EMBL" id="WMN02223.1"/>
    </source>
</evidence>
<geneLocation type="plasmid" evidence="2 3">
    <name>pMGMM8_4</name>
</geneLocation>
<gene>
    <name evidence="2" type="ORF">QIE55_33290</name>
</gene>
<dbReference type="Pfam" id="PF09274">
    <property type="entry name" value="ParG"/>
    <property type="match status" value="1"/>
</dbReference>